<protein>
    <submittedName>
        <fullName evidence="1">Uncharacterized protein</fullName>
    </submittedName>
</protein>
<organism evidence="1 2">
    <name type="scientific">Corynebacterium hylobatis</name>
    <dbReference type="NCBI Taxonomy" id="1859290"/>
    <lineage>
        <taxon>Bacteria</taxon>
        <taxon>Bacillati</taxon>
        <taxon>Actinomycetota</taxon>
        <taxon>Actinomycetes</taxon>
        <taxon>Mycobacteriales</taxon>
        <taxon>Corynebacteriaceae</taxon>
        <taxon>Corynebacterium</taxon>
    </lineage>
</organism>
<proteinExistence type="predicted"/>
<dbReference type="InterPro" id="IPR018963">
    <property type="entry name" value="Mycophage_D29_Gp19"/>
</dbReference>
<evidence type="ECO:0000313" key="1">
    <source>
        <dbReference type="EMBL" id="RSZ61557.1"/>
    </source>
</evidence>
<reference evidence="1 2" key="1">
    <citation type="submission" date="2018-12" db="EMBL/GenBank/DDBJ databases">
        <title>YIM 101343 draft genome.</title>
        <authorList>
            <person name="Chen X."/>
        </authorList>
    </citation>
    <scope>NUCLEOTIDE SEQUENCE [LARGE SCALE GENOMIC DNA]</scope>
    <source>
        <strain evidence="1 2">YIM 101343</strain>
    </source>
</reference>
<evidence type="ECO:0000313" key="2">
    <source>
        <dbReference type="Proteomes" id="UP000274907"/>
    </source>
</evidence>
<keyword evidence="2" id="KW-1185">Reference proteome</keyword>
<accession>A0A430HVU7</accession>
<name>A0A430HVU7_9CORY</name>
<dbReference type="AlphaFoldDB" id="A0A430HVU7"/>
<dbReference type="Proteomes" id="UP000274907">
    <property type="component" value="Unassembled WGS sequence"/>
</dbReference>
<dbReference type="Pfam" id="PF09355">
    <property type="entry name" value="Phage_Gp19"/>
    <property type="match status" value="1"/>
</dbReference>
<sequence length="144" mass="15749">MAVPLQDLLKRLPRPLDPAESSRAETLLDDAAQEVADTLEDHGVDPADWMTEPRQARRATRVVRAMVAQAILIGDALNTTSIATGTGPYSDSVTWDARIAPLTLWGEAELTADMLHYLGVHTNGPRGRFPTVPMWPGGGLPWRR</sequence>
<comment type="caution">
    <text evidence="1">The sequence shown here is derived from an EMBL/GenBank/DDBJ whole genome shotgun (WGS) entry which is preliminary data.</text>
</comment>
<gene>
    <name evidence="1" type="ORF">EAH68_12795</name>
</gene>
<dbReference type="EMBL" id="RXHJ01000019">
    <property type="protein sequence ID" value="RSZ61557.1"/>
    <property type="molecule type" value="Genomic_DNA"/>
</dbReference>
<dbReference type="OrthoDB" id="4425116at2"/>